<gene>
    <name evidence="1" type="ORF">QE152_g36815</name>
</gene>
<comment type="caution">
    <text evidence="1">The sequence shown here is derived from an EMBL/GenBank/DDBJ whole genome shotgun (WGS) entry which is preliminary data.</text>
</comment>
<reference evidence="1 2" key="1">
    <citation type="journal article" date="2024" name="BMC Genomics">
        <title>De novo assembly and annotation of Popillia japonica's genome with initial clues to its potential as an invasive pest.</title>
        <authorList>
            <person name="Cucini C."/>
            <person name="Boschi S."/>
            <person name="Funari R."/>
            <person name="Cardaioli E."/>
            <person name="Iannotti N."/>
            <person name="Marturano G."/>
            <person name="Paoli F."/>
            <person name="Bruttini M."/>
            <person name="Carapelli A."/>
            <person name="Frati F."/>
            <person name="Nardi F."/>
        </authorList>
    </citation>
    <scope>NUCLEOTIDE SEQUENCE [LARGE SCALE GENOMIC DNA]</scope>
    <source>
        <strain evidence="1">DMR45628</strain>
    </source>
</reference>
<dbReference type="EMBL" id="JASPKY010000673">
    <property type="protein sequence ID" value="KAK9686944.1"/>
    <property type="molecule type" value="Genomic_DNA"/>
</dbReference>
<proteinExistence type="predicted"/>
<dbReference type="Proteomes" id="UP001458880">
    <property type="component" value="Unassembled WGS sequence"/>
</dbReference>
<organism evidence="1 2">
    <name type="scientific">Popillia japonica</name>
    <name type="common">Japanese beetle</name>
    <dbReference type="NCBI Taxonomy" id="7064"/>
    <lineage>
        <taxon>Eukaryota</taxon>
        <taxon>Metazoa</taxon>
        <taxon>Ecdysozoa</taxon>
        <taxon>Arthropoda</taxon>
        <taxon>Hexapoda</taxon>
        <taxon>Insecta</taxon>
        <taxon>Pterygota</taxon>
        <taxon>Neoptera</taxon>
        <taxon>Endopterygota</taxon>
        <taxon>Coleoptera</taxon>
        <taxon>Polyphaga</taxon>
        <taxon>Scarabaeiformia</taxon>
        <taxon>Scarabaeidae</taxon>
        <taxon>Rutelinae</taxon>
        <taxon>Popillia</taxon>
    </lineage>
</organism>
<name>A0AAW1ICK0_POPJA</name>
<keyword evidence="2" id="KW-1185">Reference proteome</keyword>
<dbReference type="AlphaFoldDB" id="A0AAW1ICK0"/>
<evidence type="ECO:0000313" key="2">
    <source>
        <dbReference type="Proteomes" id="UP001458880"/>
    </source>
</evidence>
<evidence type="ECO:0000313" key="1">
    <source>
        <dbReference type="EMBL" id="KAK9686944.1"/>
    </source>
</evidence>
<sequence>MAPCWLGQSYLCGNSGFHSFMSPNTSAEEEFLTKIELSRPSAMDWAFILREVCLEHVQIRWFHGEKRDGGGDQGGSRRSFMMMQTFAFPSSMDQVD</sequence>
<protein>
    <submittedName>
        <fullName evidence="1">Uncharacterized protein</fullName>
    </submittedName>
</protein>
<accession>A0AAW1ICK0</accession>